<comment type="caution">
    <text evidence="1">The sequence shown here is derived from an EMBL/GenBank/DDBJ whole genome shotgun (WGS) entry which is preliminary data.</text>
</comment>
<name>A0A9P5ZGW4_PLEER</name>
<feature type="non-terminal residue" evidence="1">
    <location>
        <position position="1"/>
    </location>
</feature>
<evidence type="ECO:0000313" key="2">
    <source>
        <dbReference type="Proteomes" id="UP000807025"/>
    </source>
</evidence>
<evidence type="ECO:0000313" key="1">
    <source>
        <dbReference type="EMBL" id="KAF9487833.1"/>
    </source>
</evidence>
<dbReference type="Proteomes" id="UP000807025">
    <property type="component" value="Unassembled WGS sequence"/>
</dbReference>
<dbReference type="EMBL" id="MU154746">
    <property type="protein sequence ID" value="KAF9487833.1"/>
    <property type="molecule type" value="Genomic_DNA"/>
</dbReference>
<dbReference type="AlphaFoldDB" id="A0A9P5ZGW4"/>
<accession>A0A9P5ZGW4</accession>
<sequence length="61" mass="6869">GFSSITQEPFRGDPASSIVLRLLRQRVSDLGWTEFEVSVKLIRKSWGALENINTSNFPSET</sequence>
<reference evidence="1" key="1">
    <citation type="submission" date="2020-11" db="EMBL/GenBank/DDBJ databases">
        <authorList>
            <consortium name="DOE Joint Genome Institute"/>
            <person name="Ahrendt S."/>
            <person name="Riley R."/>
            <person name="Andreopoulos W."/>
            <person name="Labutti K."/>
            <person name="Pangilinan J."/>
            <person name="Ruiz-Duenas F.J."/>
            <person name="Barrasa J.M."/>
            <person name="Sanchez-Garcia M."/>
            <person name="Camarero S."/>
            <person name="Miyauchi S."/>
            <person name="Serrano A."/>
            <person name="Linde D."/>
            <person name="Babiker R."/>
            <person name="Drula E."/>
            <person name="Ayuso-Fernandez I."/>
            <person name="Pacheco R."/>
            <person name="Padilla G."/>
            <person name="Ferreira P."/>
            <person name="Barriuso J."/>
            <person name="Kellner H."/>
            <person name="Castanera R."/>
            <person name="Alfaro M."/>
            <person name="Ramirez L."/>
            <person name="Pisabarro A.G."/>
            <person name="Kuo A."/>
            <person name="Tritt A."/>
            <person name="Lipzen A."/>
            <person name="He G."/>
            <person name="Yan M."/>
            <person name="Ng V."/>
            <person name="Cullen D."/>
            <person name="Martin F."/>
            <person name="Rosso M.-N."/>
            <person name="Henrissat B."/>
            <person name="Hibbett D."/>
            <person name="Martinez A.T."/>
            <person name="Grigoriev I.V."/>
        </authorList>
    </citation>
    <scope>NUCLEOTIDE SEQUENCE</scope>
    <source>
        <strain evidence="1">ATCC 90797</strain>
    </source>
</reference>
<organism evidence="1 2">
    <name type="scientific">Pleurotus eryngii</name>
    <name type="common">Boletus of the steppes</name>
    <dbReference type="NCBI Taxonomy" id="5323"/>
    <lineage>
        <taxon>Eukaryota</taxon>
        <taxon>Fungi</taxon>
        <taxon>Dikarya</taxon>
        <taxon>Basidiomycota</taxon>
        <taxon>Agaricomycotina</taxon>
        <taxon>Agaricomycetes</taxon>
        <taxon>Agaricomycetidae</taxon>
        <taxon>Agaricales</taxon>
        <taxon>Pleurotineae</taxon>
        <taxon>Pleurotaceae</taxon>
        <taxon>Pleurotus</taxon>
    </lineage>
</organism>
<gene>
    <name evidence="1" type="ORF">BDN71DRAFT_1458023</name>
</gene>
<protein>
    <submittedName>
        <fullName evidence="1">Uncharacterized protein</fullName>
    </submittedName>
</protein>
<keyword evidence="2" id="KW-1185">Reference proteome</keyword>
<proteinExistence type="predicted"/>